<dbReference type="RefSeq" id="WP_113047463.1">
    <property type="nucleotide sequence ID" value="NZ_QMFZ01000041.1"/>
</dbReference>
<evidence type="ECO:0000313" key="4">
    <source>
        <dbReference type="EMBL" id="RBB33753.1"/>
    </source>
</evidence>
<evidence type="ECO:0000256" key="2">
    <source>
        <dbReference type="SAM" id="Phobius"/>
    </source>
</evidence>
<dbReference type="Proteomes" id="UP000252458">
    <property type="component" value="Unassembled WGS sequence"/>
</dbReference>
<feature type="region of interest" description="Disordered" evidence="1">
    <location>
        <begin position="344"/>
        <end position="389"/>
    </location>
</feature>
<keyword evidence="2" id="KW-1133">Transmembrane helix</keyword>
<proteinExistence type="predicted"/>
<dbReference type="InterPro" id="IPR046864">
    <property type="entry name" value="VasX_N"/>
</dbReference>
<accession>A0A365QJU8</accession>
<comment type="caution">
    <text evidence="4">The sequence shown here is derived from an EMBL/GenBank/DDBJ whole genome shotgun (WGS) entry which is preliminary data.</text>
</comment>
<evidence type="ECO:0000313" key="5">
    <source>
        <dbReference type="Proteomes" id="UP000252458"/>
    </source>
</evidence>
<name>A0A365QJU8_9BURK</name>
<evidence type="ECO:0000256" key="1">
    <source>
        <dbReference type="SAM" id="MobiDB-lite"/>
    </source>
</evidence>
<feature type="transmembrane region" description="Helical" evidence="2">
    <location>
        <begin position="825"/>
        <end position="843"/>
    </location>
</feature>
<dbReference type="AlphaFoldDB" id="A0A365QJU8"/>
<sequence length="879" mass="96087">MATIPGCPICDRDSLLIYPVRYAIACPRGAAKAPALSGNFRIDARAPQAVATAKYTLRSLRQGYLYTYDEKRKKLRAFMVLDDGVLYQFAPSIVPPPGNAAENNVTQGICPSSDMAPESYGRCVGVQHTPGSDEATNFWIGWSNVRWTRDTVFNKIGDATWRKKHMQCINVPAMVAGNEADTGEFQATRSKIAHFTMDDRAMKEAFGFSNRSPKDEIKLRQRHADARIGDVMAQSPLKKGFVVAVNDPVGITNDLSELTVPNLNNGFDAGMYWKYVSAQLLERAEAGIRANAKMETQTSYAVSAAINMGNQSASPPTPMSGGESIDFGYLYRVTKGWIKTGSLEKAADEDSKRSKNVPEAANESANEAWGDAYYKKGPDGKPQMGPDGKPVTVIDTQALQRFRDNEYPHALDAFKPKWAPLVQAHADWLKSQLLADWMAGNHDTKDLRSGYAYSESCAQSIGAAAGTEACQKVLNDWLNGQASDARNLYVRALMFNQETLMKAADAQVHGSDIQYENILNLYKEAFKQIEKLGNAANLRDRLIVTTANTIVNVLAKGGKGAAIGFATIRLSLHAGVSIKAAHITPAEMRNWVFKQGDALGLNMDGDRLERQAAAANIRREVFKAAPPSDPAVFAYAIDTDAWVKSGKLDASEVKAIKLPGVEMTRKWLGSSSPVEFNQGIATAIFQIATLRFAYKDFKGSDSFNYNETLLKLSGAVVSTIGNLVETVSETVAKAPEHPLSAFLMKHWAWFNHDTAEITAKVARWSGAVAGVILSCYDLFKNAPEAYGNKEYGLTALYVVGGTLGVYIALSPLLSAVPFIAAWMPPLWPILVISIVIGFVIVYFKSAAINDWVSRCKFSKEPGYHTMDEELKAFNSAMGD</sequence>
<dbReference type="InterPro" id="IPR048126">
    <property type="entry name" value="Toxin_VasX"/>
</dbReference>
<keyword evidence="2" id="KW-0472">Membrane</keyword>
<protein>
    <recommendedName>
        <fullName evidence="3">Toxin VasX N-terminal region domain-containing protein</fullName>
    </recommendedName>
</protein>
<evidence type="ECO:0000259" key="3">
    <source>
        <dbReference type="Pfam" id="PF20249"/>
    </source>
</evidence>
<dbReference type="Pfam" id="PF20249">
    <property type="entry name" value="VasX_N"/>
    <property type="match status" value="1"/>
</dbReference>
<keyword evidence="2" id="KW-0812">Transmembrane</keyword>
<gene>
    <name evidence="4" type="ORF">DPV79_33710</name>
</gene>
<reference evidence="4 5" key="1">
    <citation type="submission" date="2018-06" db="EMBL/GenBank/DDBJ databases">
        <title>Draft genome sequence of Burkholderia reimsis strain BE51 isolated from a French agricultural soil.</title>
        <authorList>
            <person name="Esmaeel Q."/>
        </authorList>
    </citation>
    <scope>NUCLEOTIDE SEQUENCE [LARGE SCALE GENOMIC DNA]</scope>
    <source>
        <strain evidence="4 5">BE51</strain>
    </source>
</reference>
<keyword evidence="5" id="KW-1185">Reference proteome</keyword>
<organism evidence="4 5">
    <name type="scientific">Burkholderia reimsis</name>
    <dbReference type="NCBI Taxonomy" id="2234132"/>
    <lineage>
        <taxon>Bacteria</taxon>
        <taxon>Pseudomonadati</taxon>
        <taxon>Pseudomonadota</taxon>
        <taxon>Betaproteobacteria</taxon>
        <taxon>Burkholderiales</taxon>
        <taxon>Burkholderiaceae</taxon>
        <taxon>Burkholderia</taxon>
    </lineage>
</organism>
<dbReference type="NCBIfam" id="NF041559">
    <property type="entry name" value="BTH_I2691_fam"/>
    <property type="match status" value="1"/>
</dbReference>
<dbReference type="EMBL" id="QMFZ01000041">
    <property type="protein sequence ID" value="RBB33753.1"/>
    <property type="molecule type" value="Genomic_DNA"/>
</dbReference>
<dbReference type="CDD" id="cd20707">
    <property type="entry name" value="MIX_III"/>
    <property type="match status" value="1"/>
</dbReference>
<feature type="transmembrane region" description="Helical" evidence="2">
    <location>
        <begin position="791"/>
        <end position="813"/>
    </location>
</feature>
<feature type="domain" description="Toxin VasX N-terminal region" evidence="3">
    <location>
        <begin position="7"/>
        <end position="173"/>
    </location>
</feature>